<dbReference type="RefSeq" id="WP_311723970.1">
    <property type="nucleotide sequence ID" value="NZ_JAVRFD010000005.1"/>
</dbReference>
<dbReference type="Pfam" id="PF09859">
    <property type="entry name" value="Oxygenase-NA"/>
    <property type="match status" value="1"/>
</dbReference>
<protein>
    <submittedName>
        <fullName evidence="1">2OG-Fe(II) oxygenase</fullName>
    </submittedName>
</protein>
<gene>
    <name evidence="1" type="ORF">RND15_12640</name>
</gene>
<keyword evidence="2" id="KW-1185">Reference proteome</keyword>
<sequence length="261" mass="29456">MNQPALTADTLFSPVLSAGTAPRVLPTPGLEALSELDWDELYARLNEEGVAVTAPLLSRAQCQEIIDTFDEPGLFRSTVVMQRYQFGRGTYKYYADPATVPLVQTLRERLYPPMAWMANRWAPQLNERTFPTSLEELLAECADNGQHRSTPLLLRYGPGDYACLHQDIYGDIVFPLQIAIMLNQPAEDFTGGENVFVEQRPRFQSRAIVVKPRLGQGMIFPVRHRPVHGKSGYRRHPMRHGTNAVETGHRNTLGIIFHNAR</sequence>
<dbReference type="EMBL" id="JAVRFD010000005">
    <property type="protein sequence ID" value="MDT0543559.1"/>
    <property type="molecule type" value="Genomic_DNA"/>
</dbReference>
<accession>A0ABU2XCB4</accession>
<dbReference type="Proteomes" id="UP001180754">
    <property type="component" value="Unassembled WGS sequence"/>
</dbReference>
<organism evidence="1 2">
    <name type="scientific">Streptomyces lonegramiae</name>
    <dbReference type="NCBI Taxonomy" id="3075524"/>
    <lineage>
        <taxon>Bacteria</taxon>
        <taxon>Bacillati</taxon>
        <taxon>Actinomycetota</taxon>
        <taxon>Actinomycetes</taxon>
        <taxon>Kitasatosporales</taxon>
        <taxon>Streptomycetaceae</taxon>
        <taxon>Streptomyces</taxon>
    </lineage>
</organism>
<evidence type="ECO:0000313" key="2">
    <source>
        <dbReference type="Proteomes" id="UP001180754"/>
    </source>
</evidence>
<dbReference type="InterPro" id="IPR018655">
    <property type="entry name" value="DUF2086"/>
</dbReference>
<reference evidence="1" key="1">
    <citation type="submission" date="2024-05" db="EMBL/GenBank/DDBJ databases">
        <title>30 novel species of actinomycetes from the DSMZ collection.</title>
        <authorList>
            <person name="Nouioui I."/>
        </authorList>
    </citation>
    <scope>NUCLEOTIDE SEQUENCE</scope>
    <source>
        <strain evidence="1">DSM 41529</strain>
    </source>
</reference>
<name>A0ABU2XCB4_9ACTN</name>
<dbReference type="Gene3D" id="2.60.120.620">
    <property type="entry name" value="q2cbj1_9rhob like domain"/>
    <property type="match status" value="1"/>
</dbReference>
<proteinExistence type="predicted"/>
<comment type="caution">
    <text evidence="1">The sequence shown here is derived from an EMBL/GenBank/DDBJ whole genome shotgun (WGS) entry which is preliminary data.</text>
</comment>
<evidence type="ECO:0000313" key="1">
    <source>
        <dbReference type="EMBL" id="MDT0543559.1"/>
    </source>
</evidence>